<feature type="domain" description="O-methyltransferase C-terminal" evidence="4">
    <location>
        <begin position="105"/>
        <end position="308"/>
    </location>
</feature>
<evidence type="ECO:0000313" key="8">
    <source>
        <dbReference type="Proteomes" id="UP000549343"/>
    </source>
</evidence>
<sequence>MSDKVDLWALSDLATPWCLRVAVTLGVAEHLARGITKIDDLAREADCDAESLARVLRHLVGKGVFEEPAEGEFALNETARDLVDPGPVRGNLDLDGWGGRVAGVWSGLLSTVRTGRPSYQEVFGRPYWEDLDAEPGLAASYDAQMTNGGRNVPDPAALVGDDWADVRHVVDVGGGAGALLAETLRAHPHVRGTLVDLPRTVARSGEIFEAAGVSDRASVSGQSFFDPLPRGADVYLLTRLLLDWPDEEAAALLTRCAEAAAPHGRVVVDGGVSPGGAPPKGGLMVMMLTGGRTRNLDQFGALAAMAGLAVTASGNAPSGRYIVECRPA</sequence>
<dbReference type="PROSITE" id="PS51683">
    <property type="entry name" value="SAM_OMT_II"/>
    <property type="match status" value="1"/>
</dbReference>
<dbReference type="PANTHER" id="PTHR43712">
    <property type="entry name" value="PUTATIVE (AFU_ORTHOLOGUE AFUA_4G14580)-RELATED"/>
    <property type="match status" value="1"/>
</dbReference>
<reference evidence="6 9" key="1">
    <citation type="journal article" date="2019" name="Int. J. Syst. Evol. Microbiol.">
        <title>The Global Catalogue of Microorganisms (GCM) 10K type strain sequencing project: providing services to taxonomists for standard genome sequencing and annotation.</title>
        <authorList>
            <consortium name="The Broad Institute Genomics Platform"/>
            <consortium name="The Broad Institute Genome Sequencing Center for Infectious Disease"/>
            <person name="Wu L."/>
            <person name="Ma J."/>
        </authorList>
    </citation>
    <scope>NUCLEOTIDE SEQUENCE [LARGE SCALE GENOMIC DNA]</scope>
    <source>
        <strain evidence="6 9">JCM 10667</strain>
    </source>
</reference>
<keyword evidence="1 6" id="KW-0489">Methyltransferase</keyword>
<dbReference type="GO" id="GO:0032259">
    <property type="term" value="P:methylation"/>
    <property type="evidence" value="ECO:0007669"/>
    <property type="project" value="UniProtKB-KW"/>
</dbReference>
<accession>A0A7W7MYR2</accession>
<evidence type="ECO:0000259" key="4">
    <source>
        <dbReference type="Pfam" id="PF00891"/>
    </source>
</evidence>
<dbReference type="InterPro" id="IPR036390">
    <property type="entry name" value="WH_DNA-bd_sf"/>
</dbReference>
<reference evidence="7 8" key="2">
    <citation type="submission" date="2020-08" db="EMBL/GenBank/DDBJ databases">
        <title>Sequencing the genomes of 1000 actinobacteria strains.</title>
        <authorList>
            <person name="Klenk H.-P."/>
        </authorList>
    </citation>
    <scope>NUCLEOTIDE SEQUENCE [LARGE SCALE GENOMIC DNA]</scope>
    <source>
        <strain evidence="7 8">DSM 44772</strain>
    </source>
</reference>
<dbReference type="Pfam" id="PF08100">
    <property type="entry name" value="Dimerisation"/>
    <property type="match status" value="1"/>
</dbReference>
<evidence type="ECO:0000259" key="5">
    <source>
        <dbReference type="Pfam" id="PF08100"/>
    </source>
</evidence>
<evidence type="ECO:0000313" key="7">
    <source>
        <dbReference type="EMBL" id="MBB4776048.1"/>
    </source>
</evidence>
<evidence type="ECO:0000256" key="3">
    <source>
        <dbReference type="ARBA" id="ARBA00022691"/>
    </source>
</evidence>
<dbReference type="Gene3D" id="3.40.50.150">
    <property type="entry name" value="Vaccinia Virus protein VP39"/>
    <property type="match status" value="1"/>
</dbReference>
<dbReference type="InterPro" id="IPR001077">
    <property type="entry name" value="COMT_C"/>
</dbReference>
<dbReference type="EMBL" id="JACHMV010000001">
    <property type="protein sequence ID" value="MBB4776048.1"/>
    <property type="molecule type" value="Genomic_DNA"/>
</dbReference>
<dbReference type="RefSeq" id="WP_221480779.1">
    <property type="nucleotide sequence ID" value="NZ_BAAAHD010000032.1"/>
</dbReference>
<comment type="caution">
    <text evidence="7">The sequence shown here is derived from an EMBL/GenBank/DDBJ whole genome shotgun (WGS) entry which is preliminary data.</text>
</comment>
<dbReference type="CDD" id="cd02440">
    <property type="entry name" value="AdoMet_MTases"/>
    <property type="match status" value="1"/>
</dbReference>
<keyword evidence="2" id="KW-0808">Transferase</keyword>
<evidence type="ECO:0000313" key="6">
    <source>
        <dbReference type="EMBL" id="GAA0571669.1"/>
    </source>
</evidence>
<dbReference type="Pfam" id="PF00891">
    <property type="entry name" value="Methyltransf_2"/>
    <property type="match status" value="1"/>
</dbReference>
<dbReference type="InterPro" id="IPR016461">
    <property type="entry name" value="COMT-like"/>
</dbReference>
<organism evidence="7 8">
    <name type="scientific">Actinomadura livida</name>
    <dbReference type="NCBI Taxonomy" id="79909"/>
    <lineage>
        <taxon>Bacteria</taxon>
        <taxon>Bacillati</taxon>
        <taxon>Actinomycetota</taxon>
        <taxon>Actinomycetes</taxon>
        <taxon>Streptosporangiales</taxon>
        <taxon>Thermomonosporaceae</taxon>
        <taxon>Actinomadura</taxon>
    </lineage>
</organism>
<reference evidence="6" key="3">
    <citation type="submission" date="2023-12" db="EMBL/GenBank/DDBJ databases">
        <authorList>
            <person name="Sun Q."/>
            <person name="Inoue M."/>
        </authorList>
    </citation>
    <scope>NUCLEOTIDE SEQUENCE</scope>
    <source>
        <strain evidence="6">JCM 10667</strain>
    </source>
</reference>
<dbReference type="InterPro" id="IPR036388">
    <property type="entry name" value="WH-like_DNA-bd_sf"/>
</dbReference>
<dbReference type="Proteomes" id="UP000549343">
    <property type="component" value="Unassembled WGS sequence"/>
</dbReference>
<dbReference type="Gene3D" id="1.10.10.10">
    <property type="entry name" value="Winged helix-like DNA-binding domain superfamily/Winged helix DNA-binding domain"/>
    <property type="match status" value="1"/>
</dbReference>
<dbReference type="InterPro" id="IPR029063">
    <property type="entry name" value="SAM-dependent_MTases_sf"/>
</dbReference>
<gene>
    <name evidence="7" type="ORF">F4557_004466</name>
    <name evidence="6" type="ORF">GCM10009546_38040</name>
</gene>
<name>A0A7W7MYR2_9ACTN</name>
<proteinExistence type="predicted"/>
<dbReference type="PIRSF" id="PIRSF005739">
    <property type="entry name" value="O-mtase"/>
    <property type="match status" value="1"/>
</dbReference>
<dbReference type="Gene3D" id="1.10.287.1350">
    <property type="match status" value="1"/>
</dbReference>
<feature type="domain" description="O-methyltransferase dimerisation" evidence="5">
    <location>
        <begin position="13"/>
        <end position="83"/>
    </location>
</feature>
<dbReference type="SUPFAM" id="SSF46785">
    <property type="entry name" value="Winged helix' DNA-binding domain"/>
    <property type="match status" value="1"/>
</dbReference>
<dbReference type="Proteomes" id="UP001501427">
    <property type="component" value="Unassembled WGS sequence"/>
</dbReference>
<evidence type="ECO:0000256" key="2">
    <source>
        <dbReference type="ARBA" id="ARBA00022679"/>
    </source>
</evidence>
<keyword evidence="9" id="KW-1185">Reference proteome</keyword>
<dbReference type="GO" id="GO:0008171">
    <property type="term" value="F:O-methyltransferase activity"/>
    <property type="evidence" value="ECO:0007669"/>
    <property type="project" value="InterPro"/>
</dbReference>
<dbReference type="PANTHER" id="PTHR43712:SF2">
    <property type="entry name" value="O-METHYLTRANSFERASE CICE"/>
    <property type="match status" value="1"/>
</dbReference>
<dbReference type="GO" id="GO:0046983">
    <property type="term" value="F:protein dimerization activity"/>
    <property type="evidence" value="ECO:0007669"/>
    <property type="project" value="InterPro"/>
</dbReference>
<evidence type="ECO:0000313" key="9">
    <source>
        <dbReference type="Proteomes" id="UP001501427"/>
    </source>
</evidence>
<evidence type="ECO:0000256" key="1">
    <source>
        <dbReference type="ARBA" id="ARBA00022603"/>
    </source>
</evidence>
<dbReference type="InterPro" id="IPR012967">
    <property type="entry name" value="COMT_dimerisation"/>
</dbReference>
<protein>
    <submittedName>
        <fullName evidence="6">Methyltransferase</fullName>
    </submittedName>
</protein>
<dbReference type="EMBL" id="BAAAHD010000032">
    <property type="protein sequence ID" value="GAA0571669.1"/>
    <property type="molecule type" value="Genomic_DNA"/>
</dbReference>
<dbReference type="SUPFAM" id="SSF53335">
    <property type="entry name" value="S-adenosyl-L-methionine-dependent methyltransferases"/>
    <property type="match status" value="1"/>
</dbReference>
<dbReference type="AlphaFoldDB" id="A0A7W7MYR2"/>
<keyword evidence="3" id="KW-0949">S-adenosyl-L-methionine</keyword>